<protein>
    <submittedName>
        <fullName evidence="1">Os12g0167801 protein</fullName>
    </submittedName>
</protein>
<reference evidence="1 2" key="2">
    <citation type="journal article" date="2013" name="Plant Cell Physiol.">
        <title>Rice Annotation Project Database (RAP-DB): an integrative and interactive database for rice genomics.</title>
        <authorList>
            <person name="Sakai H."/>
            <person name="Lee S.S."/>
            <person name="Tanaka T."/>
            <person name="Numa H."/>
            <person name="Kim J."/>
            <person name="Kawahara Y."/>
            <person name="Wakimoto H."/>
            <person name="Yang C.C."/>
            <person name="Iwamoto M."/>
            <person name="Abe T."/>
            <person name="Yamada Y."/>
            <person name="Muto A."/>
            <person name="Inokuchi H."/>
            <person name="Ikemura T."/>
            <person name="Matsumoto T."/>
            <person name="Sasaki T."/>
            <person name="Itoh T."/>
        </authorList>
    </citation>
    <scope>NUCLEOTIDE SEQUENCE [LARGE SCALE GENOMIC DNA]</scope>
    <source>
        <strain evidence="2">cv. Nipponbare</strain>
    </source>
</reference>
<reference evidence="2" key="1">
    <citation type="journal article" date="2005" name="Nature">
        <title>The map-based sequence of the rice genome.</title>
        <authorList>
            <consortium name="International rice genome sequencing project (IRGSP)"/>
            <person name="Matsumoto T."/>
            <person name="Wu J."/>
            <person name="Kanamori H."/>
            <person name="Katayose Y."/>
            <person name="Fujisawa M."/>
            <person name="Namiki N."/>
            <person name="Mizuno H."/>
            <person name="Yamamoto K."/>
            <person name="Antonio B.A."/>
            <person name="Baba T."/>
            <person name="Sakata K."/>
            <person name="Nagamura Y."/>
            <person name="Aoki H."/>
            <person name="Arikawa K."/>
            <person name="Arita K."/>
            <person name="Bito T."/>
            <person name="Chiden Y."/>
            <person name="Fujitsuka N."/>
            <person name="Fukunaka R."/>
            <person name="Hamada M."/>
            <person name="Harada C."/>
            <person name="Hayashi A."/>
            <person name="Hijishita S."/>
            <person name="Honda M."/>
            <person name="Hosokawa S."/>
            <person name="Ichikawa Y."/>
            <person name="Idonuma A."/>
            <person name="Iijima M."/>
            <person name="Ikeda M."/>
            <person name="Ikeno M."/>
            <person name="Ito K."/>
            <person name="Ito S."/>
            <person name="Ito T."/>
            <person name="Ito Y."/>
            <person name="Ito Y."/>
            <person name="Iwabuchi A."/>
            <person name="Kamiya K."/>
            <person name="Karasawa W."/>
            <person name="Kurita K."/>
            <person name="Katagiri S."/>
            <person name="Kikuta A."/>
            <person name="Kobayashi H."/>
            <person name="Kobayashi N."/>
            <person name="Machita K."/>
            <person name="Maehara T."/>
            <person name="Masukawa M."/>
            <person name="Mizubayashi T."/>
            <person name="Mukai Y."/>
            <person name="Nagasaki H."/>
            <person name="Nagata Y."/>
            <person name="Naito S."/>
            <person name="Nakashima M."/>
            <person name="Nakama Y."/>
            <person name="Nakamichi Y."/>
            <person name="Nakamura M."/>
            <person name="Meguro A."/>
            <person name="Negishi M."/>
            <person name="Ohta I."/>
            <person name="Ohta T."/>
            <person name="Okamoto M."/>
            <person name="Ono N."/>
            <person name="Saji S."/>
            <person name="Sakaguchi M."/>
            <person name="Sakai K."/>
            <person name="Shibata M."/>
            <person name="Shimokawa T."/>
            <person name="Song J."/>
            <person name="Takazaki Y."/>
            <person name="Terasawa K."/>
            <person name="Tsugane M."/>
            <person name="Tsuji K."/>
            <person name="Ueda S."/>
            <person name="Waki K."/>
            <person name="Yamagata H."/>
            <person name="Yamamoto M."/>
            <person name="Yamamoto S."/>
            <person name="Yamane H."/>
            <person name="Yoshiki S."/>
            <person name="Yoshihara R."/>
            <person name="Yukawa K."/>
            <person name="Zhong H."/>
            <person name="Yano M."/>
            <person name="Yuan Q."/>
            <person name="Ouyang S."/>
            <person name="Liu J."/>
            <person name="Jones K.M."/>
            <person name="Gansberger K."/>
            <person name="Moffat K."/>
            <person name="Hill J."/>
            <person name="Bera J."/>
            <person name="Fadrosh D."/>
            <person name="Jin S."/>
            <person name="Johri S."/>
            <person name="Kim M."/>
            <person name="Overton L."/>
            <person name="Reardon M."/>
            <person name="Tsitrin T."/>
            <person name="Vuong H."/>
            <person name="Weaver B."/>
            <person name="Ciecko A."/>
            <person name="Tallon L."/>
            <person name="Jackson J."/>
            <person name="Pai G."/>
            <person name="Aken S.V."/>
            <person name="Utterback T."/>
            <person name="Reidmuller S."/>
            <person name="Feldblyum T."/>
            <person name="Hsiao J."/>
            <person name="Zismann V."/>
            <person name="Iobst S."/>
            <person name="de Vazeille A.R."/>
            <person name="Buell C.R."/>
            <person name="Ying K."/>
            <person name="Li Y."/>
            <person name="Lu T."/>
            <person name="Huang Y."/>
            <person name="Zhao Q."/>
            <person name="Feng Q."/>
            <person name="Zhang L."/>
            <person name="Zhu J."/>
            <person name="Weng Q."/>
            <person name="Mu J."/>
            <person name="Lu Y."/>
            <person name="Fan D."/>
            <person name="Liu Y."/>
            <person name="Guan J."/>
            <person name="Zhang Y."/>
            <person name="Yu S."/>
            <person name="Liu X."/>
            <person name="Zhang Y."/>
            <person name="Hong G."/>
            <person name="Han B."/>
            <person name="Choisne N."/>
            <person name="Demange N."/>
            <person name="Orjeda G."/>
            <person name="Samain S."/>
            <person name="Cattolico L."/>
            <person name="Pelletier E."/>
            <person name="Couloux A."/>
            <person name="Segurens B."/>
            <person name="Wincker P."/>
            <person name="D'Hont A."/>
            <person name="Scarpelli C."/>
            <person name="Weissenbach J."/>
            <person name="Salanoubat M."/>
            <person name="Quetier F."/>
            <person name="Yu Y."/>
            <person name="Kim H.R."/>
            <person name="Rambo T."/>
            <person name="Currie J."/>
            <person name="Collura K."/>
            <person name="Luo M."/>
            <person name="Yang T."/>
            <person name="Ammiraju J.S.S."/>
            <person name="Engler F."/>
            <person name="Soderlund C."/>
            <person name="Wing R.A."/>
            <person name="Palmer L.E."/>
            <person name="de la Bastide M."/>
            <person name="Spiegel L."/>
            <person name="Nascimento L."/>
            <person name="Zutavern T."/>
            <person name="O'Shaughnessy A."/>
            <person name="Dike S."/>
            <person name="Dedhia N."/>
            <person name="Preston R."/>
            <person name="Balija V."/>
            <person name="McCombie W.R."/>
            <person name="Chow T."/>
            <person name="Chen H."/>
            <person name="Chung M."/>
            <person name="Chen C."/>
            <person name="Shaw J."/>
            <person name="Wu H."/>
            <person name="Hsiao K."/>
            <person name="Chao Y."/>
            <person name="Chu M."/>
            <person name="Cheng C."/>
            <person name="Hour A."/>
            <person name="Lee P."/>
            <person name="Lin S."/>
            <person name="Lin Y."/>
            <person name="Liou J."/>
            <person name="Liu S."/>
            <person name="Hsing Y."/>
            <person name="Raghuvanshi S."/>
            <person name="Mohanty A."/>
            <person name="Bharti A.K."/>
            <person name="Gaur A."/>
            <person name="Gupta V."/>
            <person name="Kumar D."/>
            <person name="Ravi V."/>
            <person name="Vij S."/>
            <person name="Kapur A."/>
            <person name="Khurana P."/>
            <person name="Khurana P."/>
            <person name="Khurana J.P."/>
            <person name="Tyagi A.K."/>
            <person name="Gaikwad K."/>
            <person name="Singh A."/>
            <person name="Dalal V."/>
            <person name="Srivastava S."/>
            <person name="Dixit A."/>
            <person name="Pal A.K."/>
            <person name="Ghazi I.A."/>
            <person name="Yadav M."/>
            <person name="Pandit A."/>
            <person name="Bhargava A."/>
            <person name="Sureshbabu K."/>
            <person name="Batra K."/>
            <person name="Sharma T.R."/>
            <person name="Mohapatra T."/>
            <person name="Singh N.K."/>
            <person name="Messing J."/>
            <person name="Nelson A.B."/>
            <person name="Fuks G."/>
            <person name="Kavchok S."/>
            <person name="Keizer G."/>
            <person name="Linton E."/>
            <person name="Llaca V."/>
            <person name="Song R."/>
            <person name="Tanyolac B."/>
            <person name="Young S."/>
            <person name="Ho-Il K."/>
            <person name="Hahn J.H."/>
            <person name="Sangsakoo G."/>
            <person name="Vanavichit A."/>
            <person name="de Mattos Luiz.A.T."/>
            <person name="Zimmer P.D."/>
            <person name="Malone G."/>
            <person name="Dellagostin O."/>
            <person name="de Oliveira A.C."/>
            <person name="Bevan M."/>
            <person name="Bancroft I."/>
            <person name="Minx P."/>
            <person name="Cordum H."/>
            <person name="Wilson R."/>
            <person name="Cheng Z."/>
            <person name="Jin W."/>
            <person name="Jiang J."/>
            <person name="Leong S.A."/>
            <person name="Iwama H."/>
            <person name="Gojobori T."/>
            <person name="Itoh T."/>
            <person name="Niimura Y."/>
            <person name="Fujii Y."/>
            <person name="Habara T."/>
            <person name="Sakai H."/>
            <person name="Sato Y."/>
            <person name="Wilson G."/>
            <person name="Kumar K."/>
            <person name="McCouch S."/>
            <person name="Juretic N."/>
            <person name="Hoen D."/>
            <person name="Wright S."/>
            <person name="Bruskiewich R."/>
            <person name="Bureau T."/>
            <person name="Miyao A."/>
            <person name="Hirochika H."/>
            <person name="Nishikawa T."/>
            <person name="Kadowaki K."/>
            <person name="Sugiura M."/>
            <person name="Burr B."/>
            <person name="Sasaki T."/>
        </authorList>
    </citation>
    <scope>NUCLEOTIDE SEQUENCE [LARGE SCALE GENOMIC DNA]</scope>
    <source>
        <strain evidence="2">cv. Nipponbare</strain>
    </source>
</reference>
<name>A0A0P0Y7H6_ORYSJ</name>
<evidence type="ECO:0000313" key="1">
    <source>
        <dbReference type="EMBL" id="BAT16041.1"/>
    </source>
</evidence>
<reference evidence="1 2" key="3">
    <citation type="journal article" date="2013" name="Rice">
        <title>Improvement of the Oryza sativa Nipponbare reference genome using next generation sequence and optical map data.</title>
        <authorList>
            <person name="Kawahara Y."/>
            <person name="de la Bastide M."/>
            <person name="Hamilton J.P."/>
            <person name="Kanamori H."/>
            <person name="McCombie W.R."/>
            <person name="Ouyang S."/>
            <person name="Schwartz D.C."/>
            <person name="Tanaka T."/>
            <person name="Wu J."/>
            <person name="Zhou S."/>
            <person name="Childs K.L."/>
            <person name="Davidson R.M."/>
            <person name="Lin H."/>
            <person name="Quesada-Ocampo L."/>
            <person name="Vaillancourt B."/>
            <person name="Sakai H."/>
            <person name="Lee S.S."/>
            <person name="Kim J."/>
            <person name="Numa H."/>
            <person name="Itoh T."/>
            <person name="Buell C.R."/>
            <person name="Matsumoto T."/>
        </authorList>
    </citation>
    <scope>NUCLEOTIDE SEQUENCE [LARGE SCALE GENOMIC DNA]</scope>
    <source>
        <strain evidence="2">cv. Nipponbare</strain>
    </source>
</reference>
<dbReference type="AlphaFoldDB" id="A0A0P0Y7H6"/>
<dbReference type="Proteomes" id="UP000059680">
    <property type="component" value="Chromosome 12"/>
</dbReference>
<dbReference type="EMBL" id="AP014968">
    <property type="protein sequence ID" value="BAT16041.1"/>
    <property type="molecule type" value="Genomic_DNA"/>
</dbReference>
<keyword evidence="2" id="KW-1185">Reference proteome</keyword>
<organism evidence="1 2">
    <name type="scientific">Oryza sativa subsp. japonica</name>
    <name type="common">Rice</name>
    <dbReference type="NCBI Taxonomy" id="39947"/>
    <lineage>
        <taxon>Eukaryota</taxon>
        <taxon>Viridiplantae</taxon>
        <taxon>Streptophyta</taxon>
        <taxon>Embryophyta</taxon>
        <taxon>Tracheophyta</taxon>
        <taxon>Spermatophyta</taxon>
        <taxon>Magnoliopsida</taxon>
        <taxon>Liliopsida</taxon>
        <taxon>Poales</taxon>
        <taxon>Poaceae</taxon>
        <taxon>BOP clade</taxon>
        <taxon>Oryzoideae</taxon>
        <taxon>Oryzeae</taxon>
        <taxon>Oryzinae</taxon>
        <taxon>Oryza</taxon>
        <taxon>Oryza sativa</taxon>
    </lineage>
</organism>
<sequence length="109" mass="12097">MRMVTERTNWYMRYQAGYPKFATYLCTAPASRSDGLARSKKKPNSKVAIYIETSRLHPPIDAKDLIPLGLTASLSFCSHMTTPNLASIVGSLLCSNPHALANLRYLMCS</sequence>
<proteinExistence type="predicted"/>
<accession>A0A0P0Y7H6</accession>
<dbReference type="PaxDb" id="39947-A0A0P0Y7H6"/>
<gene>
    <name evidence="1" type="ordered locus">Os12g0167801</name>
    <name evidence="1" type="ORF">OSNPB_120167801</name>
</gene>
<evidence type="ECO:0000313" key="2">
    <source>
        <dbReference type="Proteomes" id="UP000059680"/>
    </source>
</evidence>
<dbReference type="InParanoid" id="A0A0P0Y7H6"/>